<dbReference type="EMBL" id="SMAS01000001">
    <property type="protein sequence ID" value="TCT38753.1"/>
    <property type="molecule type" value="Genomic_DNA"/>
</dbReference>
<comment type="caution">
    <text evidence="1">The sequence shown here is derived from an EMBL/GenBank/DDBJ whole genome shotgun (WGS) entry which is preliminary data.</text>
</comment>
<gene>
    <name evidence="1" type="ORF">EC835_101777</name>
</gene>
<protein>
    <submittedName>
        <fullName evidence="1">Uncharacterized protein</fullName>
    </submittedName>
</protein>
<name>A0A4R3NT78_9GAMM</name>
<evidence type="ECO:0000313" key="1">
    <source>
        <dbReference type="EMBL" id="TCT38753.1"/>
    </source>
</evidence>
<organism evidence="1 2">
    <name type="scientific">Providencia alcalifaciens</name>
    <dbReference type="NCBI Taxonomy" id="126385"/>
    <lineage>
        <taxon>Bacteria</taxon>
        <taxon>Pseudomonadati</taxon>
        <taxon>Pseudomonadota</taxon>
        <taxon>Gammaproteobacteria</taxon>
        <taxon>Enterobacterales</taxon>
        <taxon>Morganellaceae</taxon>
        <taxon>Providencia</taxon>
    </lineage>
</organism>
<dbReference type="Proteomes" id="UP000295055">
    <property type="component" value="Unassembled WGS sequence"/>
</dbReference>
<proteinExistence type="predicted"/>
<dbReference type="AlphaFoldDB" id="A0A4R3NT78"/>
<sequence length="83" mass="9498">MNNATYNVIALCKIQNKPLPKYINIPEDYAGDLNWECNIYKLVGENYHLVDSFFKYEKASSEAKKIMGISPAIKQSVLSLLRK</sequence>
<dbReference type="OrthoDB" id="4111208at1224"/>
<dbReference type="RefSeq" id="WP_132495046.1">
    <property type="nucleotide sequence ID" value="NZ_SMAS01000001.1"/>
</dbReference>
<accession>A0A4R3NT78</accession>
<reference evidence="1 2" key="1">
    <citation type="submission" date="2019-03" db="EMBL/GenBank/DDBJ databases">
        <title>Genomic analyses of the natural microbiome of Caenorhabditis elegans.</title>
        <authorList>
            <person name="Samuel B."/>
        </authorList>
    </citation>
    <scope>NUCLEOTIDE SEQUENCE [LARGE SCALE GENOMIC DNA]</scope>
    <source>
        <strain evidence="1 2">JUb102</strain>
    </source>
</reference>
<evidence type="ECO:0000313" key="2">
    <source>
        <dbReference type="Proteomes" id="UP000295055"/>
    </source>
</evidence>